<dbReference type="Proteomes" id="UP000618795">
    <property type="component" value="Unassembled WGS sequence"/>
</dbReference>
<reference evidence="3" key="2">
    <citation type="submission" date="2020-09" db="EMBL/GenBank/DDBJ databases">
        <authorList>
            <person name="Sun Q."/>
            <person name="Ohkuma M."/>
        </authorList>
    </citation>
    <scope>NUCLEOTIDE SEQUENCE</scope>
    <source>
        <strain evidence="3">JCM 4369</strain>
    </source>
</reference>
<evidence type="ECO:0008006" key="5">
    <source>
        <dbReference type="Google" id="ProtNLM"/>
    </source>
</evidence>
<sequence length="144" mass="15732">MFTRQKIATVSGLVGSLAVICVGAAYAHADEPRSECRNTVLGDTICVRKSDTHDDKHGAHALRQTRDCSVIDRPRVVFPDDGLLSGGTRNVGPTVDCSNKAQLPKGFEKPRFKKPRISKSQFKAPKIKAPQITAPKIRKPDVEL</sequence>
<evidence type="ECO:0000313" key="4">
    <source>
        <dbReference type="Proteomes" id="UP000618795"/>
    </source>
</evidence>
<evidence type="ECO:0000256" key="2">
    <source>
        <dbReference type="SAM" id="SignalP"/>
    </source>
</evidence>
<comment type="caution">
    <text evidence="3">The sequence shown here is derived from an EMBL/GenBank/DDBJ whole genome shotgun (WGS) entry which is preliminary data.</text>
</comment>
<dbReference type="EMBL" id="BMTD01000001">
    <property type="protein sequence ID" value="GGU74602.1"/>
    <property type="molecule type" value="Genomic_DNA"/>
</dbReference>
<gene>
    <name evidence="3" type="ORF">GCM10010260_03070</name>
</gene>
<reference evidence="3" key="1">
    <citation type="journal article" date="2014" name="Int. J. Syst. Evol. Microbiol.">
        <title>Complete genome sequence of Corynebacterium casei LMG S-19264T (=DSM 44701T), isolated from a smear-ripened cheese.</title>
        <authorList>
            <consortium name="US DOE Joint Genome Institute (JGI-PGF)"/>
            <person name="Walter F."/>
            <person name="Albersmeier A."/>
            <person name="Kalinowski J."/>
            <person name="Ruckert C."/>
        </authorList>
    </citation>
    <scope>NUCLEOTIDE SEQUENCE</scope>
    <source>
        <strain evidence="3">JCM 4369</strain>
    </source>
</reference>
<keyword evidence="4" id="KW-1185">Reference proteome</keyword>
<feature type="chain" id="PRO_5038942023" description="Secreted protein" evidence="2">
    <location>
        <begin position="30"/>
        <end position="144"/>
    </location>
</feature>
<evidence type="ECO:0000256" key="1">
    <source>
        <dbReference type="SAM" id="MobiDB-lite"/>
    </source>
</evidence>
<name>A0A918M8X5_9ACTN</name>
<protein>
    <recommendedName>
        <fullName evidence="5">Secreted protein</fullName>
    </recommendedName>
</protein>
<keyword evidence="2" id="KW-0732">Signal</keyword>
<organism evidence="3 4">
    <name type="scientific">Streptomyces filipinensis</name>
    <dbReference type="NCBI Taxonomy" id="66887"/>
    <lineage>
        <taxon>Bacteria</taxon>
        <taxon>Bacillati</taxon>
        <taxon>Actinomycetota</taxon>
        <taxon>Actinomycetes</taxon>
        <taxon>Kitasatosporales</taxon>
        <taxon>Streptomycetaceae</taxon>
        <taxon>Streptomyces</taxon>
    </lineage>
</organism>
<dbReference type="RefSeq" id="WP_191870793.1">
    <property type="nucleotide sequence ID" value="NZ_BMTD01000001.1"/>
</dbReference>
<feature type="region of interest" description="Disordered" evidence="1">
    <location>
        <begin position="109"/>
        <end position="144"/>
    </location>
</feature>
<accession>A0A918M8X5</accession>
<evidence type="ECO:0000313" key="3">
    <source>
        <dbReference type="EMBL" id="GGU74602.1"/>
    </source>
</evidence>
<proteinExistence type="predicted"/>
<feature type="signal peptide" evidence="2">
    <location>
        <begin position="1"/>
        <end position="29"/>
    </location>
</feature>
<dbReference type="AlphaFoldDB" id="A0A918M8X5"/>